<dbReference type="STRING" id="386415.NT01CX_1529"/>
<dbReference type="KEGG" id="cno:NT01CX_1529"/>
<organism evidence="2 3">
    <name type="scientific">Clostridium novyi (strain NT)</name>
    <dbReference type="NCBI Taxonomy" id="386415"/>
    <lineage>
        <taxon>Bacteria</taxon>
        <taxon>Bacillati</taxon>
        <taxon>Bacillota</taxon>
        <taxon>Clostridia</taxon>
        <taxon>Eubacteriales</taxon>
        <taxon>Clostridiaceae</taxon>
        <taxon>Clostridium</taxon>
    </lineage>
</organism>
<dbReference type="InterPro" id="IPR001296">
    <property type="entry name" value="Glyco_trans_1"/>
</dbReference>
<dbReference type="AlphaFoldDB" id="A0PZ08"/>
<dbReference type="Proteomes" id="UP000008220">
    <property type="component" value="Chromosome"/>
</dbReference>
<protein>
    <recommendedName>
        <fullName evidence="1">Glycosyl transferase family 1 domain-containing protein</fullName>
    </recommendedName>
</protein>
<keyword evidence="3" id="KW-1185">Reference proteome</keyword>
<evidence type="ECO:0000313" key="3">
    <source>
        <dbReference type="Proteomes" id="UP000008220"/>
    </source>
</evidence>
<evidence type="ECO:0000313" key="2">
    <source>
        <dbReference type="EMBL" id="ABK61115.1"/>
    </source>
</evidence>
<evidence type="ECO:0000259" key="1">
    <source>
        <dbReference type="Pfam" id="PF00534"/>
    </source>
</evidence>
<sequence length="374" mass="44132">MATFKVYKKKMDVIAFQTENRVSHYDEGLFNYECFNKKIFLNYKLGNIIKRFFSVKKELINYLKDEKPTTIIVSGYFIGLFHNVLKRYIKRNKCKIIYDMHGCVEEAIEYVHPRIKVKFLSKIYYLFTKHQEKKLLSISNGIFIVSHEMEKYVKIKYPNIANKLQFYYVPCGIDSIFRSVDERLNSRIKWRKKLSLNNDETVFVYSGGMSKWQKINEIINLYNKLSKDIPNSRLCIFTGEVEKVNNIVDPLYKDKYIIKSLKSKDVINALTACDFGIILRDDNLTNNVAFPNKVSEYIEAGLNIIISESLRTPKEIVTKYNLGIGIKNDLNIDNLQRMIKCRKDSLVYIYELCNEVVEQELKYEKLICKRNIFN</sequence>
<dbReference type="EMBL" id="CP000382">
    <property type="protein sequence ID" value="ABK61115.1"/>
    <property type="molecule type" value="Genomic_DNA"/>
</dbReference>
<proteinExistence type="predicted"/>
<dbReference type="SUPFAM" id="SSF53756">
    <property type="entry name" value="UDP-Glycosyltransferase/glycogen phosphorylase"/>
    <property type="match status" value="1"/>
</dbReference>
<gene>
    <name evidence="2" type="ordered locus">NT01CX_1529</name>
</gene>
<dbReference type="Gene3D" id="3.40.50.2000">
    <property type="entry name" value="Glycogen Phosphorylase B"/>
    <property type="match status" value="2"/>
</dbReference>
<reference evidence="2 3" key="1">
    <citation type="journal article" date="2006" name="Nat. Biotechnol.">
        <title>The genome and transcriptomes of the anti-tumor agent Clostridium novyi-NT.</title>
        <authorList>
            <person name="Bettegowda C."/>
            <person name="Huang X."/>
            <person name="Lin J."/>
            <person name="Cheong I."/>
            <person name="Kohli M."/>
            <person name="Szabo S.A."/>
            <person name="Zhang X."/>
            <person name="Diaz L.A. Jr."/>
            <person name="Velculescu V.E."/>
            <person name="Parmigiani G."/>
            <person name="Kinzler K.W."/>
            <person name="Vogelstein B."/>
            <person name="Zhou S."/>
        </authorList>
    </citation>
    <scope>NUCLEOTIDE SEQUENCE [LARGE SCALE GENOMIC DNA]</scope>
    <source>
        <strain evidence="2 3">NT</strain>
    </source>
</reference>
<accession>A0PZ08</accession>
<dbReference type="HOGENOM" id="CLU_739095_0_0_9"/>
<dbReference type="RefSeq" id="WP_011721618.1">
    <property type="nucleotide sequence ID" value="NC_008593.1"/>
</dbReference>
<dbReference type="Pfam" id="PF00534">
    <property type="entry name" value="Glycos_transf_1"/>
    <property type="match status" value="1"/>
</dbReference>
<dbReference type="GO" id="GO:0016757">
    <property type="term" value="F:glycosyltransferase activity"/>
    <property type="evidence" value="ECO:0007669"/>
    <property type="project" value="InterPro"/>
</dbReference>
<name>A0PZ08_CLONN</name>
<feature type="domain" description="Glycosyl transferase family 1" evidence="1">
    <location>
        <begin position="187"/>
        <end position="339"/>
    </location>
</feature>
<dbReference type="eggNOG" id="COG0438">
    <property type="taxonomic scope" value="Bacteria"/>
</dbReference>